<dbReference type="EMBL" id="BGZK01001109">
    <property type="protein sequence ID" value="GBP71461.1"/>
    <property type="molecule type" value="Genomic_DNA"/>
</dbReference>
<dbReference type="Proteomes" id="UP000299102">
    <property type="component" value="Unassembled WGS sequence"/>
</dbReference>
<organism evidence="1 2">
    <name type="scientific">Eumeta variegata</name>
    <name type="common">Bagworm moth</name>
    <name type="synonym">Eumeta japonica</name>
    <dbReference type="NCBI Taxonomy" id="151549"/>
    <lineage>
        <taxon>Eukaryota</taxon>
        <taxon>Metazoa</taxon>
        <taxon>Ecdysozoa</taxon>
        <taxon>Arthropoda</taxon>
        <taxon>Hexapoda</taxon>
        <taxon>Insecta</taxon>
        <taxon>Pterygota</taxon>
        <taxon>Neoptera</taxon>
        <taxon>Endopterygota</taxon>
        <taxon>Lepidoptera</taxon>
        <taxon>Glossata</taxon>
        <taxon>Ditrysia</taxon>
        <taxon>Tineoidea</taxon>
        <taxon>Psychidae</taxon>
        <taxon>Oiketicinae</taxon>
        <taxon>Eumeta</taxon>
    </lineage>
</organism>
<reference evidence="1 2" key="1">
    <citation type="journal article" date="2019" name="Commun. Biol.">
        <title>The bagworm genome reveals a unique fibroin gene that provides high tensile strength.</title>
        <authorList>
            <person name="Kono N."/>
            <person name="Nakamura H."/>
            <person name="Ohtoshi R."/>
            <person name="Tomita M."/>
            <person name="Numata K."/>
            <person name="Arakawa K."/>
        </authorList>
    </citation>
    <scope>NUCLEOTIDE SEQUENCE [LARGE SCALE GENOMIC DNA]</scope>
</reference>
<comment type="caution">
    <text evidence="1">The sequence shown here is derived from an EMBL/GenBank/DDBJ whole genome shotgun (WGS) entry which is preliminary data.</text>
</comment>
<proteinExistence type="predicted"/>
<dbReference type="STRING" id="151549.A0A4C1Y5G2"/>
<evidence type="ECO:0000313" key="1">
    <source>
        <dbReference type="EMBL" id="GBP71461.1"/>
    </source>
</evidence>
<protein>
    <submittedName>
        <fullName evidence="1">Uncharacterized protein</fullName>
    </submittedName>
</protein>
<sequence length="349" mass="40614">MLAHIVEWQILSRKGETAREELCYSPLSICCGYKIYFEWTVFAAKYTDHRVEQRLDFFQVLTSDSGYFNRIHLFCTEQTRVCPARLTVIEQKCNAVCIIILIYNINRAIGEGVADNTANSNAKQVTERSEICPFSKIIEDIYRIRNKTTSAENQFRNSERTKIFLNSVNNFTSKRDGANKEVFKNETKDHKDYLDEDYNLTANSDFDSEDYSLNSNLTEEEKKDILEAADYGVQRMYELYSIMEPKLYSMGLWLDENEPGRYLAAFNAPAEMATRYARYGYASLQAAARLRQLARCLDYVSDARHHFGNHITVTDTKDKTLVQSDPRLPRYLYEHIAFIQKSYSDRLFP</sequence>
<gene>
    <name evidence="1" type="ORF">EVAR_46266_1</name>
</gene>
<name>A0A4C1Y5G2_EUMVA</name>
<keyword evidence="2" id="KW-1185">Reference proteome</keyword>
<dbReference type="OrthoDB" id="823504at2759"/>
<evidence type="ECO:0000313" key="2">
    <source>
        <dbReference type="Proteomes" id="UP000299102"/>
    </source>
</evidence>
<accession>A0A4C1Y5G2</accession>
<dbReference type="AlphaFoldDB" id="A0A4C1Y5G2"/>